<dbReference type="GO" id="GO:0015979">
    <property type="term" value="P:photosynthesis"/>
    <property type="evidence" value="ECO:0007669"/>
    <property type="project" value="UniProtKB-KW"/>
</dbReference>
<dbReference type="EMBL" id="JADKGY010000001">
    <property type="protein sequence ID" value="MBK9980837.1"/>
    <property type="molecule type" value="Genomic_DNA"/>
</dbReference>
<dbReference type="NCBIfam" id="TIGR04183">
    <property type="entry name" value="Por_Secre_tail"/>
    <property type="match status" value="1"/>
</dbReference>
<dbReference type="InterPro" id="IPR015943">
    <property type="entry name" value="WD40/YVTN_repeat-like_dom_sf"/>
</dbReference>
<dbReference type="SUPFAM" id="SSF110296">
    <property type="entry name" value="Oligoxyloglucan reducing end-specific cellobiohydrolase"/>
    <property type="match status" value="1"/>
</dbReference>
<dbReference type="InterPro" id="IPR028203">
    <property type="entry name" value="PSII_CF48-like_dom"/>
</dbReference>
<evidence type="ECO:0000259" key="5">
    <source>
        <dbReference type="Pfam" id="PF18962"/>
    </source>
</evidence>
<dbReference type="PANTHER" id="PTHR47199:SF2">
    <property type="entry name" value="PHOTOSYSTEM II STABILITY_ASSEMBLY FACTOR HCF136, CHLOROPLASTIC"/>
    <property type="match status" value="1"/>
</dbReference>
<sequence>MKKIILLHLLFLSMVAPSFSQSWNLAGPIPFANRYDDIYFINENIGWTVNSEGNIFKTIDGGLTWTWLYQNSYYFRSVEFLDAMTGFAGTLDSVLLRTTDGGATWEHIEGQIPHLIQGVCGLSHMGDNVYGVGIWSYPAYFIKSTDRGDTWTYTDLSAYADGLVDCYFLDENIGFVSGLNENLGGVILKTIDGGTTWQMVYNTNDGYEYIWKLDFVNSDVAYGSVESFAGSTTVVKTIDGGDTWEELVVSSIPLDIQGIGFANELTGWVGPRNNDMWETNDGGLSWIPIGNFSNVNRIFRLQEDLLFASSNYVLKYDNTITGTKNEQEAKYAHDIVAAVPNPFSNQLDITIRIDKETYAKLDILSIDGRYIAPITAERLTPGTYNFQVNKKTASNLKNGIYILLLRTNEGFMTKKVVKANTD</sequence>
<organism evidence="6 7">
    <name type="scientific">Candidatus Opimibacter skivensis</name>
    <dbReference type="NCBI Taxonomy" id="2982028"/>
    <lineage>
        <taxon>Bacteria</taxon>
        <taxon>Pseudomonadati</taxon>
        <taxon>Bacteroidota</taxon>
        <taxon>Saprospiria</taxon>
        <taxon>Saprospirales</taxon>
        <taxon>Saprospiraceae</taxon>
        <taxon>Candidatus Opimibacter</taxon>
    </lineage>
</organism>
<reference evidence="6 7" key="1">
    <citation type="submission" date="2020-10" db="EMBL/GenBank/DDBJ databases">
        <title>Connecting structure to function with the recovery of over 1000 high-quality activated sludge metagenome-assembled genomes encoding full-length rRNA genes using long-read sequencing.</title>
        <authorList>
            <person name="Singleton C.M."/>
            <person name="Petriglieri F."/>
            <person name="Kristensen J.M."/>
            <person name="Kirkegaard R.H."/>
            <person name="Michaelsen T.Y."/>
            <person name="Andersen M.H."/>
            <person name="Karst S.M."/>
            <person name="Dueholm M.S."/>
            <person name="Nielsen P.H."/>
            <person name="Albertsen M."/>
        </authorList>
    </citation>
    <scope>NUCLEOTIDE SEQUENCE [LARGE SCALE GENOMIC DNA]</scope>
    <source>
        <strain evidence="6">Ribe_18-Q3-R11-54_MAXAC.273</strain>
    </source>
</reference>
<proteinExistence type="predicted"/>
<dbReference type="Pfam" id="PF14870">
    <property type="entry name" value="PSII_BNR"/>
    <property type="match status" value="1"/>
</dbReference>
<feature type="signal peptide" evidence="3">
    <location>
        <begin position="1"/>
        <end position="22"/>
    </location>
</feature>
<dbReference type="GO" id="GO:0009523">
    <property type="term" value="C:photosystem II"/>
    <property type="evidence" value="ECO:0007669"/>
    <property type="project" value="UniProtKB-KW"/>
</dbReference>
<evidence type="ECO:0000256" key="2">
    <source>
        <dbReference type="ARBA" id="ARBA00023276"/>
    </source>
</evidence>
<feature type="domain" description="Secretion system C-terminal sorting" evidence="5">
    <location>
        <begin position="340"/>
        <end position="417"/>
    </location>
</feature>
<gene>
    <name evidence="6" type="ORF">IPP15_00180</name>
</gene>
<evidence type="ECO:0000259" key="4">
    <source>
        <dbReference type="Pfam" id="PF14870"/>
    </source>
</evidence>
<feature type="domain" description="Photosynthesis system II assembly factor Ycf48/Hcf136-like" evidence="4">
    <location>
        <begin position="21"/>
        <end position="109"/>
    </location>
</feature>
<keyword evidence="1" id="KW-0602">Photosynthesis</keyword>
<protein>
    <submittedName>
        <fullName evidence="6">T9SS type A sorting domain-containing protein</fullName>
    </submittedName>
</protein>
<dbReference type="Gene3D" id="2.130.10.10">
    <property type="entry name" value="YVTN repeat-like/Quinoprotein amine dehydrogenase"/>
    <property type="match status" value="2"/>
</dbReference>
<dbReference type="Proteomes" id="UP000808337">
    <property type="component" value="Unassembled WGS sequence"/>
</dbReference>
<dbReference type="Pfam" id="PF18962">
    <property type="entry name" value="Por_Secre_tail"/>
    <property type="match status" value="1"/>
</dbReference>
<evidence type="ECO:0000313" key="7">
    <source>
        <dbReference type="Proteomes" id="UP000808337"/>
    </source>
</evidence>
<dbReference type="PANTHER" id="PTHR47199">
    <property type="entry name" value="PHOTOSYSTEM II STABILITY/ASSEMBLY FACTOR HCF136, CHLOROPLASTIC"/>
    <property type="match status" value="1"/>
</dbReference>
<evidence type="ECO:0000313" key="6">
    <source>
        <dbReference type="EMBL" id="MBK9980837.1"/>
    </source>
</evidence>
<keyword evidence="2" id="KW-0604">Photosystem II</keyword>
<keyword evidence="3" id="KW-0732">Signal</keyword>
<comment type="caution">
    <text evidence="6">The sequence shown here is derived from an EMBL/GenBank/DDBJ whole genome shotgun (WGS) entry which is preliminary data.</text>
</comment>
<dbReference type="InterPro" id="IPR026444">
    <property type="entry name" value="Secre_tail"/>
</dbReference>
<feature type="chain" id="PRO_5038455563" evidence="3">
    <location>
        <begin position="23"/>
        <end position="422"/>
    </location>
</feature>
<evidence type="ECO:0000256" key="1">
    <source>
        <dbReference type="ARBA" id="ARBA00022531"/>
    </source>
</evidence>
<evidence type="ECO:0000256" key="3">
    <source>
        <dbReference type="SAM" id="SignalP"/>
    </source>
</evidence>
<accession>A0A9D7SPS7</accession>
<name>A0A9D7SPS7_9BACT</name>
<dbReference type="AlphaFoldDB" id="A0A9D7SPS7"/>